<dbReference type="InterPro" id="IPR036770">
    <property type="entry name" value="Ankyrin_rpt-contain_sf"/>
</dbReference>
<dbReference type="CDD" id="cd02440">
    <property type="entry name" value="AdoMet_MTases"/>
    <property type="match status" value="1"/>
</dbReference>
<dbReference type="PANTHER" id="PTHR14614">
    <property type="entry name" value="HEPATOCELLULAR CARCINOMA-ASSOCIATED ANTIGEN"/>
    <property type="match status" value="1"/>
</dbReference>
<dbReference type="InterPro" id="IPR019410">
    <property type="entry name" value="Methyltransf_16"/>
</dbReference>
<evidence type="ECO:0000313" key="3">
    <source>
        <dbReference type="EMBL" id="TFJ80611.1"/>
    </source>
</evidence>
<evidence type="ECO:0000256" key="1">
    <source>
        <dbReference type="PROSITE-ProRule" id="PRU00023"/>
    </source>
</evidence>
<reference evidence="3 4" key="1">
    <citation type="submission" date="2019-01" db="EMBL/GenBank/DDBJ databases">
        <title>Nuclear Genome Assembly of the Microalgal Biofuel strain Nannochloropsis salina CCMP1776.</title>
        <authorList>
            <person name="Hovde B."/>
        </authorList>
    </citation>
    <scope>NUCLEOTIDE SEQUENCE [LARGE SCALE GENOMIC DNA]</scope>
    <source>
        <strain evidence="3 4">CCMP1776</strain>
    </source>
</reference>
<protein>
    <submittedName>
        <fullName evidence="3">Uncharacterized protein</fullName>
    </submittedName>
</protein>
<feature type="region of interest" description="Disordered" evidence="2">
    <location>
        <begin position="405"/>
        <end position="425"/>
    </location>
</feature>
<sequence length="477" mass="51154">MTNAATPSPSAPSDEEVGQAILDAARYGDVEDLQELTNTYGKNQLGFRGGYGGNTALHFACANGHVDCVAWLIDQGVEGCAANESGNSPLHWAVQNQHEAVVRLLLEKVENVDVLARNAFGKSVLTEGFAGKSQGILKLLLEHPSADEDALMGGEGQGQCHEGSDGGEVLKAGLQSEKKANKASGGGGEATVIHRLVLDRENDPDRVLQIRELAIEHADDPFGKAAADDTTGLGVWPAALVLAQWLVQERKELLDASTIVELGCGCAVPALAAALHGRPRALHLTDLNSETLMNARANLAMNRENFLVPETAACVHVSAMDWGDEQSYPPSAVGAVDLVLGSDLVYQKSLAPLLAQVLCRLMKPGGRFLYVAPATGRDGLEDFLKGLLDRAGLFQVSEKEAGPELLGNPLEGGGGSKEARVPRRRKRRRTALIKCFFCTLMNWPRRRLCINSTNMSSNNLCEITEARRQVDLIRVLS</sequence>
<dbReference type="Gene3D" id="3.40.50.150">
    <property type="entry name" value="Vaccinia Virus protein VP39"/>
    <property type="match status" value="1"/>
</dbReference>
<gene>
    <name evidence="3" type="ORF">NSK_008037</name>
</gene>
<keyword evidence="4" id="KW-1185">Reference proteome</keyword>
<dbReference type="Gene3D" id="1.25.40.20">
    <property type="entry name" value="Ankyrin repeat-containing domain"/>
    <property type="match status" value="1"/>
</dbReference>
<comment type="caution">
    <text evidence="3">The sequence shown here is derived from an EMBL/GenBank/DDBJ whole genome shotgun (WGS) entry which is preliminary data.</text>
</comment>
<dbReference type="PROSITE" id="PS50297">
    <property type="entry name" value="ANK_REP_REGION"/>
    <property type="match status" value="2"/>
</dbReference>
<dbReference type="OrthoDB" id="46564at2759"/>
<dbReference type="PROSITE" id="PS50088">
    <property type="entry name" value="ANK_REPEAT"/>
    <property type="match status" value="2"/>
</dbReference>
<dbReference type="EMBL" id="SDOX01000159">
    <property type="protein sequence ID" value="TFJ80611.1"/>
    <property type="molecule type" value="Genomic_DNA"/>
</dbReference>
<accession>A0A4D9CN82</accession>
<keyword evidence="1" id="KW-0040">ANK repeat</keyword>
<dbReference type="Proteomes" id="UP000355283">
    <property type="component" value="Unassembled WGS sequence"/>
</dbReference>
<dbReference type="AlphaFoldDB" id="A0A4D9CN82"/>
<dbReference type="InterPro" id="IPR002110">
    <property type="entry name" value="Ankyrin_rpt"/>
</dbReference>
<proteinExistence type="predicted"/>
<dbReference type="SMART" id="SM00248">
    <property type="entry name" value="ANK"/>
    <property type="match status" value="2"/>
</dbReference>
<organism evidence="3 4">
    <name type="scientific">Nannochloropsis salina CCMP1776</name>
    <dbReference type="NCBI Taxonomy" id="1027361"/>
    <lineage>
        <taxon>Eukaryota</taxon>
        <taxon>Sar</taxon>
        <taxon>Stramenopiles</taxon>
        <taxon>Ochrophyta</taxon>
        <taxon>Eustigmatophyceae</taxon>
        <taxon>Eustigmatales</taxon>
        <taxon>Monodopsidaceae</taxon>
        <taxon>Microchloropsis</taxon>
        <taxon>Microchloropsis salina</taxon>
    </lineage>
</organism>
<dbReference type="SUPFAM" id="SSF53335">
    <property type="entry name" value="S-adenosyl-L-methionine-dependent methyltransferases"/>
    <property type="match status" value="1"/>
</dbReference>
<name>A0A4D9CN82_9STRA</name>
<dbReference type="PANTHER" id="PTHR14614:SF132">
    <property type="entry name" value="PROTEIN-LYSINE METHYLTRANSFERASE C42C1.13"/>
    <property type="match status" value="1"/>
</dbReference>
<evidence type="ECO:0000313" key="4">
    <source>
        <dbReference type="Proteomes" id="UP000355283"/>
    </source>
</evidence>
<dbReference type="Pfam" id="PF10294">
    <property type="entry name" value="Methyltransf_16"/>
    <property type="match status" value="1"/>
</dbReference>
<dbReference type="Pfam" id="PF12796">
    <property type="entry name" value="Ank_2"/>
    <property type="match status" value="1"/>
</dbReference>
<dbReference type="InterPro" id="IPR029063">
    <property type="entry name" value="SAM-dependent_MTases_sf"/>
</dbReference>
<feature type="repeat" description="ANK" evidence="1">
    <location>
        <begin position="85"/>
        <end position="117"/>
    </location>
</feature>
<dbReference type="SUPFAM" id="SSF48403">
    <property type="entry name" value="Ankyrin repeat"/>
    <property type="match status" value="1"/>
</dbReference>
<evidence type="ECO:0000256" key="2">
    <source>
        <dbReference type="SAM" id="MobiDB-lite"/>
    </source>
</evidence>
<feature type="repeat" description="ANK" evidence="1">
    <location>
        <begin position="52"/>
        <end position="84"/>
    </location>
</feature>